<dbReference type="InterPro" id="IPR004477">
    <property type="entry name" value="ComEC_N"/>
</dbReference>
<dbReference type="InterPro" id="IPR025405">
    <property type="entry name" value="DUF4131"/>
</dbReference>
<keyword evidence="5 6" id="KW-0472">Membrane</keyword>
<dbReference type="Pfam" id="PF13567">
    <property type="entry name" value="DUF4131"/>
    <property type="match status" value="1"/>
</dbReference>
<keyword evidence="10" id="KW-1185">Reference proteome</keyword>
<accession>A0ABP8N6T8</accession>
<feature type="transmembrane region" description="Helical" evidence="6">
    <location>
        <begin position="295"/>
        <end position="311"/>
    </location>
</feature>
<evidence type="ECO:0000313" key="10">
    <source>
        <dbReference type="Proteomes" id="UP001500067"/>
    </source>
</evidence>
<feature type="transmembrane region" description="Helical" evidence="6">
    <location>
        <begin position="471"/>
        <end position="492"/>
    </location>
</feature>
<evidence type="ECO:0000256" key="1">
    <source>
        <dbReference type="ARBA" id="ARBA00004651"/>
    </source>
</evidence>
<keyword evidence="4 6" id="KW-1133">Transmembrane helix</keyword>
<evidence type="ECO:0000256" key="4">
    <source>
        <dbReference type="ARBA" id="ARBA00022989"/>
    </source>
</evidence>
<dbReference type="PANTHER" id="PTHR30619:SF1">
    <property type="entry name" value="RECOMBINATION PROTEIN 2"/>
    <property type="match status" value="1"/>
</dbReference>
<feature type="transmembrane region" description="Helical" evidence="6">
    <location>
        <begin position="43"/>
        <end position="61"/>
    </location>
</feature>
<evidence type="ECO:0000259" key="7">
    <source>
        <dbReference type="Pfam" id="PF03772"/>
    </source>
</evidence>
<feature type="domain" description="ComEC/Rec2-related protein" evidence="7">
    <location>
        <begin position="242"/>
        <end position="522"/>
    </location>
</feature>
<sequence length="702" mass="77962">MDRWPVNKAYFWEAAPFFRILAPFALGILYYYSPLMAEWQVPLFAWVAMGITLVYMVCLGVSRTQGTFLLAHIALFAAGISISGYNDVRSRYNWFGRDIRPSDTYMAFVSAAPQEKENTWKLTVRIIASIDPQKVTNVAGNAFVYVRKTDVPLMLHKGDTLLLPGRWEPIKDAGNPFEFSYAAYCARNNIRHTQWCTPAEVRLYAANNKKMAAATERMHDWCMAQLDRYLGTHKARGLLQAMLMGDEVNLDKDLQHAYAETGIVHIIAISGGNVAVFFIVISTLLGWLKHKRYTWIKYAVAMPIVWFYVLAAGAQPSAVRAAAMFSLLSFGIIIRRGSNNLNELFATAFVLLCAEPAWLLSIGFQLSFCAVLSIILFYRHVHAWAPVRASPGVGKGAVRFLTRRIYSLPAKLWNVIAMSIAAEILIAPLVIYYFHSFPVMFIVANAAAYLFMSIVLMQGMVMLAFSGIPAISGSIAIVIQHLTDIFSAAVSAMQNIGPLSFRHISLSAIETIILYSAVADMAYFLLRRYKPALFASVGAACLLMASLCIRQWDTLHQRRLVVYNMPRAFHAEVAEGESYSVIGADTARLPDVTYTTDAAHTGWNAWEERASGKKEVCCIGGKTLLILDEPPAINGSFPVDYLVLNDPSLTDVKKLSQVFSPSVIVVTNRFSRRQLAQLGNECNACGIAMHAVAEQGAFVLSR</sequence>
<proteinExistence type="predicted"/>
<keyword evidence="3 6" id="KW-0812">Transmembrane</keyword>
<dbReference type="PANTHER" id="PTHR30619">
    <property type="entry name" value="DNA INTERNALIZATION/COMPETENCE PROTEIN COMEC/REC2"/>
    <property type="match status" value="1"/>
</dbReference>
<feature type="transmembrane region" description="Helical" evidence="6">
    <location>
        <begin position="9"/>
        <end position="31"/>
    </location>
</feature>
<dbReference type="InterPro" id="IPR052159">
    <property type="entry name" value="Competence_DNA_uptake"/>
</dbReference>
<comment type="caution">
    <text evidence="9">The sequence shown here is derived from an EMBL/GenBank/DDBJ whole genome shotgun (WGS) entry which is preliminary data.</text>
</comment>
<dbReference type="EMBL" id="BAABFA010000007">
    <property type="protein sequence ID" value="GAA4462309.1"/>
    <property type="molecule type" value="Genomic_DNA"/>
</dbReference>
<name>A0ABP8N6T8_9BACT</name>
<keyword evidence="2" id="KW-1003">Cell membrane</keyword>
<protein>
    <submittedName>
        <fullName evidence="9">ComEC/Rec2 family competence protein</fullName>
    </submittedName>
</protein>
<feature type="transmembrane region" description="Helical" evidence="6">
    <location>
        <begin position="412"/>
        <end position="434"/>
    </location>
</feature>
<evidence type="ECO:0000313" key="9">
    <source>
        <dbReference type="EMBL" id="GAA4462309.1"/>
    </source>
</evidence>
<evidence type="ECO:0000259" key="8">
    <source>
        <dbReference type="Pfam" id="PF13567"/>
    </source>
</evidence>
<evidence type="ECO:0000256" key="5">
    <source>
        <dbReference type="ARBA" id="ARBA00023136"/>
    </source>
</evidence>
<feature type="transmembrane region" description="Helical" evidence="6">
    <location>
        <begin position="263"/>
        <end position="288"/>
    </location>
</feature>
<dbReference type="NCBIfam" id="TIGR00360">
    <property type="entry name" value="ComEC_N-term"/>
    <property type="match status" value="1"/>
</dbReference>
<dbReference type="RefSeq" id="WP_345079093.1">
    <property type="nucleotide sequence ID" value="NZ_BAABFA010000007.1"/>
</dbReference>
<feature type="transmembrane region" description="Helical" evidence="6">
    <location>
        <begin position="346"/>
        <end position="378"/>
    </location>
</feature>
<dbReference type="Pfam" id="PF03772">
    <property type="entry name" value="Competence"/>
    <property type="match status" value="1"/>
</dbReference>
<gene>
    <name evidence="9" type="ORF">GCM10023093_08650</name>
</gene>
<feature type="transmembrane region" description="Helical" evidence="6">
    <location>
        <begin position="504"/>
        <end position="526"/>
    </location>
</feature>
<dbReference type="Proteomes" id="UP001500067">
    <property type="component" value="Unassembled WGS sequence"/>
</dbReference>
<evidence type="ECO:0000256" key="3">
    <source>
        <dbReference type="ARBA" id="ARBA00022692"/>
    </source>
</evidence>
<feature type="domain" description="DUF4131" evidence="8">
    <location>
        <begin position="40"/>
        <end position="200"/>
    </location>
</feature>
<organism evidence="9 10">
    <name type="scientific">Nemorincola caseinilytica</name>
    <dbReference type="NCBI Taxonomy" id="2054315"/>
    <lineage>
        <taxon>Bacteria</taxon>
        <taxon>Pseudomonadati</taxon>
        <taxon>Bacteroidota</taxon>
        <taxon>Chitinophagia</taxon>
        <taxon>Chitinophagales</taxon>
        <taxon>Chitinophagaceae</taxon>
        <taxon>Nemorincola</taxon>
    </lineage>
</organism>
<reference evidence="10" key="1">
    <citation type="journal article" date="2019" name="Int. J. Syst. Evol. Microbiol.">
        <title>The Global Catalogue of Microorganisms (GCM) 10K type strain sequencing project: providing services to taxonomists for standard genome sequencing and annotation.</title>
        <authorList>
            <consortium name="The Broad Institute Genomics Platform"/>
            <consortium name="The Broad Institute Genome Sequencing Center for Infectious Disease"/>
            <person name="Wu L."/>
            <person name="Ma J."/>
        </authorList>
    </citation>
    <scope>NUCLEOTIDE SEQUENCE [LARGE SCALE GENOMIC DNA]</scope>
    <source>
        <strain evidence="10">JCM 32105</strain>
    </source>
</reference>
<feature type="transmembrane region" description="Helical" evidence="6">
    <location>
        <begin position="532"/>
        <end position="549"/>
    </location>
</feature>
<evidence type="ECO:0000256" key="2">
    <source>
        <dbReference type="ARBA" id="ARBA00022475"/>
    </source>
</evidence>
<comment type="subcellular location">
    <subcellularLocation>
        <location evidence="1">Cell membrane</location>
        <topology evidence="1">Multi-pass membrane protein</topology>
    </subcellularLocation>
</comment>
<evidence type="ECO:0000256" key="6">
    <source>
        <dbReference type="SAM" id="Phobius"/>
    </source>
</evidence>
<feature type="transmembrane region" description="Helical" evidence="6">
    <location>
        <begin position="68"/>
        <end position="85"/>
    </location>
</feature>